<evidence type="ECO:0000313" key="2">
    <source>
        <dbReference type="Proteomes" id="UP000734854"/>
    </source>
</evidence>
<name>A0A8J5CGZ0_ZINOF</name>
<comment type="caution">
    <text evidence="1">The sequence shown here is derived from an EMBL/GenBank/DDBJ whole genome shotgun (WGS) entry which is preliminary data.</text>
</comment>
<accession>A0A8J5CGZ0</accession>
<sequence length="172" mass="19140">MLPNSPSRVGFCDFGALSAPAERNRKELAVAVRSVVKKPLLHGFWCLVRVYGVPLLIVNAWRSTSPSTSLAVLTPTPRAHPDLHLQRRAYSAEGHRGSRRSVVEHRNAFLAFLRPTPTLHHLCAASAIPTHPGRGLRRLLWVVIRELRRRFKSQAAALFHAGCCCHNAVRPP</sequence>
<dbReference type="AlphaFoldDB" id="A0A8J5CGZ0"/>
<gene>
    <name evidence="1" type="ORF">ZIOFF_068423</name>
</gene>
<organism evidence="1 2">
    <name type="scientific">Zingiber officinale</name>
    <name type="common">Ginger</name>
    <name type="synonym">Amomum zingiber</name>
    <dbReference type="NCBI Taxonomy" id="94328"/>
    <lineage>
        <taxon>Eukaryota</taxon>
        <taxon>Viridiplantae</taxon>
        <taxon>Streptophyta</taxon>
        <taxon>Embryophyta</taxon>
        <taxon>Tracheophyta</taxon>
        <taxon>Spermatophyta</taxon>
        <taxon>Magnoliopsida</taxon>
        <taxon>Liliopsida</taxon>
        <taxon>Zingiberales</taxon>
        <taxon>Zingiberaceae</taxon>
        <taxon>Zingiber</taxon>
    </lineage>
</organism>
<keyword evidence="2" id="KW-1185">Reference proteome</keyword>
<dbReference type="Proteomes" id="UP000734854">
    <property type="component" value="Unassembled WGS sequence"/>
</dbReference>
<protein>
    <submittedName>
        <fullName evidence="1">Uncharacterized protein</fullName>
    </submittedName>
</protein>
<dbReference type="EMBL" id="JACMSC010000019">
    <property type="protein sequence ID" value="KAG6474486.1"/>
    <property type="molecule type" value="Genomic_DNA"/>
</dbReference>
<proteinExistence type="predicted"/>
<evidence type="ECO:0000313" key="1">
    <source>
        <dbReference type="EMBL" id="KAG6474486.1"/>
    </source>
</evidence>
<reference evidence="1 2" key="1">
    <citation type="submission" date="2020-08" db="EMBL/GenBank/DDBJ databases">
        <title>Plant Genome Project.</title>
        <authorList>
            <person name="Zhang R.-G."/>
        </authorList>
    </citation>
    <scope>NUCLEOTIDE SEQUENCE [LARGE SCALE GENOMIC DNA]</scope>
    <source>
        <tissue evidence="1">Rhizome</tissue>
    </source>
</reference>